<evidence type="ECO:0000313" key="1">
    <source>
        <dbReference type="EnsemblMetazoa" id="tetur01g10110.1"/>
    </source>
</evidence>
<accession>T1JSD3</accession>
<reference evidence="2" key="1">
    <citation type="submission" date="2011-08" db="EMBL/GenBank/DDBJ databases">
        <authorList>
            <person name="Rombauts S."/>
        </authorList>
    </citation>
    <scope>NUCLEOTIDE SEQUENCE</scope>
    <source>
        <strain evidence="2">London</strain>
    </source>
</reference>
<dbReference type="Proteomes" id="UP000015104">
    <property type="component" value="Unassembled WGS sequence"/>
</dbReference>
<dbReference type="EnsemblMetazoa" id="tetur01g10110.1">
    <property type="protein sequence ID" value="tetur01g10110.1"/>
    <property type="gene ID" value="tetur01g10110"/>
</dbReference>
<keyword evidence="2" id="KW-1185">Reference proteome</keyword>
<name>T1JSD3_TETUR</name>
<reference evidence="1" key="2">
    <citation type="submission" date="2015-06" db="UniProtKB">
        <authorList>
            <consortium name="EnsemblMetazoa"/>
        </authorList>
    </citation>
    <scope>IDENTIFICATION</scope>
</reference>
<proteinExistence type="predicted"/>
<dbReference type="HOGENOM" id="CLU_2561216_0_0_1"/>
<dbReference type="EMBL" id="CAEY01000461">
    <property type="status" value="NOT_ANNOTATED_CDS"/>
    <property type="molecule type" value="Genomic_DNA"/>
</dbReference>
<sequence>MDDELTLRDYGDFIMDYINYPICQNCGDNTNSKFIMEGFIYLCEKCYDELNANQSISLDLTTHVLPVIEFENPPIMLSISSL</sequence>
<dbReference type="AlphaFoldDB" id="T1JSD3"/>
<evidence type="ECO:0000313" key="2">
    <source>
        <dbReference type="Proteomes" id="UP000015104"/>
    </source>
</evidence>
<organism evidence="1 2">
    <name type="scientific">Tetranychus urticae</name>
    <name type="common">Two-spotted spider mite</name>
    <dbReference type="NCBI Taxonomy" id="32264"/>
    <lineage>
        <taxon>Eukaryota</taxon>
        <taxon>Metazoa</taxon>
        <taxon>Ecdysozoa</taxon>
        <taxon>Arthropoda</taxon>
        <taxon>Chelicerata</taxon>
        <taxon>Arachnida</taxon>
        <taxon>Acari</taxon>
        <taxon>Acariformes</taxon>
        <taxon>Trombidiformes</taxon>
        <taxon>Prostigmata</taxon>
        <taxon>Eleutherengona</taxon>
        <taxon>Raphignathae</taxon>
        <taxon>Tetranychoidea</taxon>
        <taxon>Tetranychidae</taxon>
        <taxon>Tetranychus</taxon>
    </lineage>
</organism>
<protein>
    <submittedName>
        <fullName evidence="1">Uncharacterized protein</fullName>
    </submittedName>
</protein>